<dbReference type="PANTHER" id="PTHR44858:SF1">
    <property type="entry name" value="UDP-N-ACETYLGLUCOSAMINE--PEPTIDE N-ACETYLGLUCOSAMINYLTRANSFERASE SPINDLY-RELATED"/>
    <property type="match status" value="1"/>
</dbReference>
<organism evidence="6 7">
    <name type="scientific">Agaribacillus aureus</name>
    <dbReference type="NCBI Taxonomy" id="3051825"/>
    <lineage>
        <taxon>Bacteria</taxon>
        <taxon>Pseudomonadati</taxon>
        <taxon>Bacteroidota</taxon>
        <taxon>Cytophagia</taxon>
        <taxon>Cytophagales</taxon>
        <taxon>Splendidivirgaceae</taxon>
        <taxon>Agaribacillus</taxon>
    </lineage>
</organism>
<comment type="caution">
    <text evidence="6">The sequence shown here is derived from an EMBL/GenBank/DDBJ whole genome shotgun (WGS) entry which is preliminary data.</text>
</comment>
<feature type="repeat" description="TPR" evidence="3">
    <location>
        <begin position="467"/>
        <end position="500"/>
    </location>
</feature>
<dbReference type="SMART" id="SM00028">
    <property type="entry name" value="TPR"/>
    <property type="match status" value="10"/>
</dbReference>
<evidence type="ECO:0000256" key="4">
    <source>
        <dbReference type="SAM" id="MobiDB-lite"/>
    </source>
</evidence>
<keyword evidence="7" id="KW-1185">Reference proteome</keyword>
<dbReference type="PANTHER" id="PTHR44858">
    <property type="entry name" value="TETRATRICOPEPTIDE REPEAT PROTEIN 6"/>
    <property type="match status" value="1"/>
</dbReference>
<dbReference type="EMBL" id="JAUJEB010000004">
    <property type="protein sequence ID" value="MDN5214040.1"/>
    <property type="molecule type" value="Genomic_DNA"/>
</dbReference>
<feature type="repeat" description="TPR" evidence="3">
    <location>
        <begin position="90"/>
        <end position="123"/>
    </location>
</feature>
<dbReference type="Pfam" id="PF13432">
    <property type="entry name" value="TPR_16"/>
    <property type="match status" value="1"/>
</dbReference>
<name>A0ABT8LB93_9BACT</name>
<evidence type="ECO:0000256" key="5">
    <source>
        <dbReference type="SAM" id="SignalP"/>
    </source>
</evidence>
<protein>
    <submittedName>
        <fullName evidence="6">Tetratricopeptide repeat protein</fullName>
    </submittedName>
</protein>
<reference evidence="6" key="1">
    <citation type="submission" date="2023-06" db="EMBL/GenBank/DDBJ databases">
        <title>Genomic of Agaribacillus aureum.</title>
        <authorList>
            <person name="Wang G."/>
        </authorList>
    </citation>
    <scope>NUCLEOTIDE SEQUENCE</scope>
    <source>
        <strain evidence="6">BMA12</strain>
    </source>
</reference>
<evidence type="ECO:0000313" key="6">
    <source>
        <dbReference type="EMBL" id="MDN5214040.1"/>
    </source>
</evidence>
<gene>
    <name evidence="6" type="ORF">QQ020_18330</name>
</gene>
<evidence type="ECO:0000313" key="7">
    <source>
        <dbReference type="Proteomes" id="UP001172083"/>
    </source>
</evidence>
<feature type="signal peptide" evidence="5">
    <location>
        <begin position="1"/>
        <end position="19"/>
    </location>
</feature>
<feature type="repeat" description="TPR" evidence="3">
    <location>
        <begin position="399"/>
        <end position="432"/>
    </location>
</feature>
<dbReference type="SUPFAM" id="SSF48452">
    <property type="entry name" value="TPR-like"/>
    <property type="match status" value="2"/>
</dbReference>
<keyword evidence="2 3" id="KW-0802">TPR repeat</keyword>
<dbReference type="PROSITE" id="PS50005">
    <property type="entry name" value="TPR"/>
    <property type="match status" value="3"/>
</dbReference>
<dbReference type="PROSITE" id="PS50293">
    <property type="entry name" value="TPR_REGION"/>
    <property type="match status" value="1"/>
</dbReference>
<evidence type="ECO:0000256" key="1">
    <source>
        <dbReference type="ARBA" id="ARBA00022737"/>
    </source>
</evidence>
<evidence type="ECO:0000256" key="3">
    <source>
        <dbReference type="PROSITE-ProRule" id="PRU00339"/>
    </source>
</evidence>
<dbReference type="Gene3D" id="1.25.40.10">
    <property type="entry name" value="Tetratricopeptide repeat domain"/>
    <property type="match status" value="5"/>
</dbReference>
<proteinExistence type="predicted"/>
<evidence type="ECO:0000256" key="2">
    <source>
        <dbReference type="ARBA" id="ARBA00022803"/>
    </source>
</evidence>
<feature type="region of interest" description="Disordered" evidence="4">
    <location>
        <begin position="617"/>
        <end position="643"/>
    </location>
</feature>
<dbReference type="SUPFAM" id="SSF48439">
    <property type="entry name" value="Protein prenylyltransferase"/>
    <property type="match status" value="1"/>
</dbReference>
<dbReference type="RefSeq" id="WP_346759377.1">
    <property type="nucleotide sequence ID" value="NZ_JAUJEB010000004.1"/>
</dbReference>
<keyword evidence="1" id="KW-0677">Repeat</keyword>
<dbReference type="Proteomes" id="UP001172083">
    <property type="component" value="Unassembled WGS sequence"/>
</dbReference>
<feature type="chain" id="PRO_5045683946" evidence="5">
    <location>
        <begin position="20"/>
        <end position="643"/>
    </location>
</feature>
<accession>A0ABT8LB93</accession>
<dbReference type="InterPro" id="IPR011990">
    <property type="entry name" value="TPR-like_helical_dom_sf"/>
</dbReference>
<sequence>MRSLYFIFFVFLFNSSVLAQIDITRYATDDLFKAKPIITKELLNKNESEKVPESFFQAEINTGMEYWNTNQLDDAAHHFRIMTQMYPKQAFIHYYLGAVLYDKKSYDEAIESLKESLDIDPFLLESKYLIGLIQIEKKEIKEAKETMEVLTNVPLYAAYGYHGMALVATQEQNIYTAKKMYEKCLKIDSTFREAYIPLTFIDLMLADNFKKPLRRMNRAIRVDSTWQQARIVRAMLSIYHDRNTDQFEKDINTLIRQDPDNYHYYSIKAYLELELKNYRGAVENFRTAFNLEIDTTNSGEYKFYTKLERNKALQSALNYYHKKFHQLDKKSHQYIDQGICEFINGNNKQALIFYETASNNQQSPVVDFLKAVLFESRLMSEYKAIPLYSEVIKKDSMYAMAYANRGNLYLKREDYKLAYADFSKMIKLMPQSKIGYKERGILLLKMRKYVKAYYDFTSALMIDSTDSDLFFNRGTAALWAAYFDHSINDFNKAIEKKPNDGEAYYMLSLNYLYKSDTLKSIALLDSASRLKKYNQDYHKELLWLAKRQGLTEYRQNAHDRLVKYYSWKTDYRMERAKFYLECERYEEALKDLLLLIKRNKRHAEAHYYLGKTQIALGDDKSGNKSLEKAKKLGYKDDETTPGK</sequence>
<dbReference type="InterPro" id="IPR019734">
    <property type="entry name" value="TPR_rpt"/>
</dbReference>
<dbReference type="Pfam" id="PF13181">
    <property type="entry name" value="TPR_8"/>
    <property type="match status" value="1"/>
</dbReference>
<keyword evidence="5" id="KW-0732">Signal</keyword>
<dbReference type="InterPro" id="IPR050498">
    <property type="entry name" value="Ycf3"/>
</dbReference>